<dbReference type="GO" id="GO:0003677">
    <property type="term" value="F:DNA binding"/>
    <property type="evidence" value="ECO:0007669"/>
    <property type="project" value="UniProtKB-KW"/>
</dbReference>
<dbReference type="Pfam" id="PF01047">
    <property type="entry name" value="MarR"/>
    <property type="match status" value="1"/>
</dbReference>
<organism evidence="2 3">
    <name type="scientific">Propionispira arboris</name>
    <dbReference type="NCBI Taxonomy" id="84035"/>
    <lineage>
        <taxon>Bacteria</taxon>
        <taxon>Bacillati</taxon>
        <taxon>Bacillota</taxon>
        <taxon>Negativicutes</taxon>
        <taxon>Selenomonadales</taxon>
        <taxon>Selenomonadaceae</taxon>
        <taxon>Propionispira</taxon>
    </lineage>
</organism>
<feature type="domain" description="HTH marR-type" evidence="1">
    <location>
        <begin position="1"/>
        <end position="133"/>
    </location>
</feature>
<dbReference type="InterPro" id="IPR036390">
    <property type="entry name" value="WH_DNA-bd_sf"/>
</dbReference>
<name>A0A1H6VAD9_9FIRM</name>
<dbReference type="InterPro" id="IPR000835">
    <property type="entry name" value="HTH_MarR-typ"/>
</dbReference>
<dbReference type="Gene3D" id="1.10.10.10">
    <property type="entry name" value="Winged helix-like DNA-binding domain superfamily/Winged helix DNA-binding domain"/>
    <property type="match status" value="1"/>
</dbReference>
<dbReference type="SUPFAM" id="SSF46785">
    <property type="entry name" value="Winged helix' DNA-binding domain"/>
    <property type="match status" value="1"/>
</dbReference>
<dbReference type="PANTHER" id="PTHR33164:SF43">
    <property type="entry name" value="HTH-TYPE TRANSCRIPTIONAL REPRESSOR YETL"/>
    <property type="match status" value="1"/>
</dbReference>
<dbReference type="AlphaFoldDB" id="A0A1H6VAD9"/>
<keyword evidence="3" id="KW-1185">Reference proteome</keyword>
<evidence type="ECO:0000313" key="3">
    <source>
        <dbReference type="Proteomes" id="UP000199662"/>
    </source>
</evidence>
<dbReference type="EMBL" id="FNZK01000002">
    <property type="protein sequence ID" value="SEJ01599.1"/>
    <property type="molecule type" value="Genomic_DNA"/>
</dbReference>
<reference evidence="2 3" key="1">
    <citation type="submission" date="2016-10" db="EMBL/GenBank/DDBJ databases">
        <authorList>
            <person name="de Groot N.N."/>
        </authorList>
    </citation>
    <scope>NUCLEOTIDE SEQUENCE [LARGE SCALE GENOMIC DNA]</scope>
    <source>
        <strain evidence="2 3">DSM 2179</strain>
    </source>
</reference>
<dbReference type="PROSITE" id="PS50995">
    <property type="entry name" value="HTH_MARR_2"/>
    <property type="match status" value="1"/>
</dbReference>
<dbReference type="STRING" id="84035.SAMN05660742_102281"/>
<dbReference type="PRINTS" id="PR00598">
    <property type="entry name" value="HTHMARR"/>
</dbReference>
<dbReference type="InterPro" id="IPR039422">
    <property type="entry name" value="MarR/SlyA-like"/>
</dbReference>
<protein>
    <submittedName>
        <fullName evidence="2">DNA-binding transcriptional regulator, MarR family</fullName>
    </submittedName>
</protein>
<dbReference type="GO" id="GO:0003700">
    <property type="term" value="F:DNA-binding transcription factor activity"/>
    <property type="evidence" value="ECO:0007669"/>
    <property type="project" value="InterPro"/>
</dbReference>
<dbReference type="InterPro" id="IPR036388">
    <property type="entry name" value="WH-like_DNA-bd_sf"/>
</dbReference>
<dbReference type="SMART" id="SM00347">
    <property type="entry name" value="HTH_MARR"/>
    <property type="match status" value="1"/>
</dbReference>
<keyword evidence="2" id="KW-0238">DNA-binding</keyword>
<proteinExistence type="predicted"/>
<evidence type="ECO:0000313" key="2">
    <source>
        <dbReference type="EMBL" id="SEJ01599.1"/>
    </source>
</evidence>
<gene>
    <name evidence="2" type="ORF">SAMN05660742_102281</name>
</gene>
<accession>A0A1H6VAD9</accession>
<dbReference type="Proteomes" id="UP000199662">
    <property type="component" value="Unassembled WGS sequence"/>
</dbReference>
<dbReference type="PANTHER" id="PTHR33164">
    <property type="entry name" value="TRANSCRIPTIONAL REGULATOR, MARR FAMILY"/>
    <property type="match status" value="1"/>
</dbReference>
<dbReference type="GO" id="GO:0006950">
    <property type="term" value="P:response to stress"/>
    <property type="evidence" value="ECO:0007669"/>
    <property type="project" value="TreeGrafter"/>
</dbReference>
<evidence type="ECO:0000259" key="1">
    <source>
        <dbReference type="PROSITE" id="PS50995"/>
    </source>
</evidence>
<dbReference type="RefSeq" id="WP_091829190.1">
    <property type="nucleotide sequence ID" value="NZ_FNZK01000002.1"/>
</dbReference>
<sequence>MEKFITLGRMMMYSHHHTKGHCMHSPYRGQGRILSLLKLEPKMRQTKLAFLLGIRPQSMGELLAKLEQNGDIVRIPSEEDKRALDIELTEKGMEEAAKNEDLSATDQNREDVFSCLAVDEQANMSNYMDKLIDELKSKMPEGHQSLMNHPMHEHHHHGEHEGFAEHFMKKCMHHHYHGKNGHRGMDENGHEHQAQSDDKLCPICKNHCDLDTPKCNRGAEYKNNRS</sequence>